<feature type="compositionally biased region" description="Basic and acidic residues" evidence="1">
    <location>
        <begin position="124"/>
        <end position="137"/>
    </location>
</feature>
<protein>
    <submittedName>
        <fullName evidence="2">Uncharacterized protein</fullName>
    </submittedName>
</protein>
<name>A0A4U6UJC7_SETVI</name>
<dbReference type="EMBL" id="CM016556">
    <property type="protein sequence ID" value="TKW15135.1"/>
    <property type="molecule type" value="Genomic_DNA"/>
</dbReference>
<sequence>MQREAKPSGGRGGALTGPASRARSQSTGRPVRCWFGQGPNACAHKSTTMAPDLSGKMKKDSISRSASSCRPAGAWTVPCAGSSAGHHARGCGGKCPCGGRRRRRRRSSRGGRRRSYVGQPRRRGTVDVEAQHGERPRGGAAGAATSTAAAADPASTCDGAARSGR</sequence>
<reference evidence="2" key="1">
    <citation type="submission" date="2019-03" db="EMBL/GenBank/DDBJ databases">
        <title>WGS assembly of Setaria viridis.</title>
        <authorList>
            <person name="Huang P."/>
            <person name="Jenkins J."/>
            <person name="Grimwood J."/>
            <person name="Barry K."/>
            <person name="Healey A."/>
            <person name="Mamidi S."/>
            <person name="Sreedasyam A."/>
            <person name="Shu S."/>
            <person name="Feldman M."/>
            <person name="Wu J."/>
            <person name="Yu Y."/>
            <person name="Chen C."/>
            <person name="Johnson J."/>
            <person name="Rokhsar D."/>
            <person name="Baxter I."/>
            <person name="Schmutz J."/>
            <person name="Brutnell T."/>
            <person name="Kellogg E."/>
        </authorList>
    </citation>
    <scope>NUCLEOTIDE SEQUENCE [LARGE SCALE GENOMIC DNA]</scope>
</reference>
<dbReference type="Proteomes" id="UP000298652">
    <property type="component" value="Chromosome 5"/>
</dbReference>
<evidence type="ECO:0000256" key="1">
    <source>
        <dbReference type="SAM" id="MobiDB-lite"/>
    </source>
</evidence>
<dbReference type="Gramene" id="TKW15135">
    <property type="protein sequence ID" value="TKW15135"/>
    <property type="gene ID" value="SEVIR_5G216650v2"/>
</dbReference>
<organism evidence="2 3">
    <name type="scientific">Setaria viridis</name>
    <name type="common">Green bristlegrass</name>
    <name type="synonym">Setaria italica subsp. viridis</name>
    <dbReference type="NCBI Taxonomy" id="4556"/>
    <lineage>
        <taxon>Eukaryota</taxon>
        <taxon>Viridiplantae</taxon>
        <taxon>Streptophyta</taxon>
        <taxon>Embryophyta</taxon>
        <taxon>Tracheophyta</taxon>
        <taxon>Spermatophyta</taxon>
        <taxon>Magnoliopsida</taxon>
        <taxon>Liliopsida</taxon>
        <taxon>Poales</taxon>
        <taxon>Poaceae</taxon>
        <taxon>PACMAD clade</taxon>
        <taxon>Panicoideae</taxon>
        <taxon>Panicodae</taxon>
        <taxon>Paniceae</taxon>
        <taxon>Cenchrinae</taxon>
        <taxon>Setaria</taxon>
    </lineage>
</organism>
<accession>A0A4U6UJC7</accession>
<feature type="region of interest" description="Disordered" evidence="1">
    <location>
        <begin position="1"/>
        <end position="165"/>
    </location>
</feature>
<evidence type="ECO:0000313" key="2">
    <source>
        <dbReference type="EMBL" id="TKW15135.1"/>
    </source>
</evidence>
<evidence type="ECO:0000313" key="3">
    <source>
        <dbReference type="Proteomes" id="UP000298652"/>
    </source>
</evidence>
<dbReference type="AlphaFoldDB" id="A0A4U6UJC7"/>
<proteinExistence type="predicted"/>
<gene>
    <name evidence="2" type="ORF">SEVIR_5G216650v2</name>
</gene>
<feature type="compositionally biased region" description="Basic residues" evidence="1">
    <location>
        <begin position="99"/>
        <end position="123"/>
    </location>
</feature>
<keyword evidence="3" id="KW-1185">Reference proteome</keyword>
<feature type="compositionally biased region" description="Low complexity" evidence="1">
    <location>
        <begin position="142"/>
        <end position="165"/>
    </location>
</feature>